<dbReference type="AlphaFoldDB" id="S0G5T8"/>
<sequence>MMIKITRATYSGDFQIELCFSDGKTGFFDGKKLIQQKGSLLEPLHDESFFKRFFIDVGALAWPHGLELSPSKLYQSCRHYETA</sequence>
<protein>
    <recommendedName>
        <fullName evidence="3">DUF2442 domain-containing protein</fullName>
    </recommendedName>
</protein>
<accession>S0G5T8</accession>
<evidence type="ECO:0008006" key="3">
    <source>
        <dbReference type="Google" id="ProtNLM"/>
    </source>
</evidence>
<evidence type="ECO:0000313" key="2">
    <source>
        <dbReference type="Proteomes" id="UP000014216"/>
    </source>
</evidence>
<dbReference type="SUPFAM" id="SSF143880">
    <property type="entry name" value="NE0471 N-terminal domain-like"/>
    <property type="match status" value="1"/>
</dbReference>
<organism evidence="1 2">
    <name type="scientific">Desulfotignum phosphitoxidans DSM 13687</name>
    <dbReference type="NCBI Taxonomy" id="1286635"/>
    <lineage>
        <taxon>Bacteria</taxon>
        <taxon>Pseudomonadati</taxon>
        <taxon>Thermodesulfobacteriota</taxon>
        <taxon>Desulfobacteria</taxon>
        <taxon>Desulfobacterales</taxon>
        <taxon>Desulfobacteraceae</taxon>
        <taxon>Desulfotignum</taxon>
    </lineage>
</organism>
<dbReference type="Pfam" id="PF10387">
    <property type="entry name" value="DUF2442"/>
    <property type="match status" value="1"/>
</dbReference>
<dbReference type="InterPro" id="IPR036782">
    <property type="entry name" value="NE0471-like_N"/>
</dbReference>
<gene>
    <name evidence="1" type="ORF">Dpo_3c00890</name>
</gene>
<name>S0G5T8_9BACT</name>
<evidence type="ECO:0000313" key="1">
    <source>
        <dbReference type="EMBL" id="EMS79947.1"/>
    </source>
</evidence>
<proteinExistence type="predicted"/>
<dbReference type="EMBL" id="APJX01000003">
    <property type="protein sequence ID" value="EMS79947.1"/>
    <property type="molecule type" value="Genomic_DNA"/>
</dbReference>
<dbReference type="InterPro" id="IPR018841">
    <property type="entry name" value="DUF2442"/>
</dbReference>
<dbReference type="Gene3D" id="3.30.2020.10">
    <property type="entry name" value="NE0471-like N-terminal domain"/>
    <property type="match status" value="1"/>
</dbReference>
<dbReference type="RefSeq" id="WP_006965275.1">
    <property type="nucleotide sequence ID" value="NZ_APJX01000003.1"/>
</dbReference>
<reference evidence="1 2" key="1">
    <citation type="journal article" date="2013" name="Genome Announc.">
        <title>Draft Genome Sequence of Desulfotignum phosphitoxidans DSM 13687 Strain FiPS-3.</title>
        <authorList>
            <person name="Poehlein A."/>
            <person name="Daniel R."/>
            <person name="Simeonova D.D."/>
        </authorList>
    </citation>
    <scope>NUCLEOTIDE SEQUENCE [LARGE SCALE GENOMIC DNA]</scope>
    <source>
        <strain evidence="1 2">DSM 13687</strain>
    </source>
</reference>
<dbReference type="Proteomes" id="UP000014216">
    <property type="component" value="Unassembled WGS sequence"/>
</dbReference>
<comment type="caution">
    <text evidence="1">The sequence shown here is derived from an EMBL/GenBank/DDBJ whole genome shotgun (WGS) entry which is preliminary data.</text>
</comment>
<keyword evidence="2" id="KW-1185">Reference proteome</keyword>